<protein>
    <submittedName>
        <fullName evidence="2">DUF1792 domain-containing protein</fullName>
    </submittedName>
</protein>
<proteinExistence type="predicted"/>
<evidence type="ECO:0000313" key="3">
    <source>
        <dbReference type="Proteomes" id="UP000283701"/>
    </source>
</evidence>
<feature type="domain" description="Glycosyltransferase GT-D fold" evidence="1">
    <location>
        <begin position="71"/>
        <end position="281"/>
    </location>
</feature>
<dbReference type="Pfam" id="PF08759">
    <property type="entry name" value="GT-D"/>
    <property type="match status" value="1"/>
</dbReference>
<dbReference type="EMBL" id="QRHP01000005">
    <property type="protein sequence ID" value="RHF85121.1"/>
    <property type="molecule type" value="Genomic_DNA"/>
</dbReference>
<evidence type="ECO:0000313" key="2">
    <source>
        <dbReference type="EMBL" id="RHF85121.1"/>
    </source>
</evidence>
<comment type="caution">
    <text evidence="2">The sequence shown here is derived from an EMBL/GenBank/DDBJ whole genome shotgun (WGS) entry which is preliminary data.</text>
</comment>
<gene>
    <name evidence="2" type="ORF">DW654_06850</name>
</gene>
<dbReference type="Proteomes" id="UP000283701">
    <property type="component" value="Unassembled WGS sequence"/>
</dbReference>
<accession>A0A414QWF9</accession>
<name>A0A414QWF9_9FIRM</name>
<dbReference type="RefSeq" id="WP_118202820.1">
    <property type="nucleotide sequence ID" value="NZ_QRHP01000005.1"/>
</dbReference>
<organism evidence="2 3">
    <name type="scientific">Roseburia inulinivorans</name>
    <dbReference type="NCBI Taxonomy" id="360807"/>
    <lineage>
        <taxon>Bacteria</taxon>
        <taxon>Bacillati</taxon>
        <taxon>Bacillota</taxon>
        <taxon>Clostridia</taxon>
        <taxon>Lachnospirales</taxon>
        <taxon>Lachnospiraceae</taxon>
        <taxon>Roseburia</taxon>
    </lineage>
</organism>
<evidence type="ECO:0000259" key="1">
    <source>
        <dbReference type="Pfam" id="PF08759"/>
    </source>
</evidence>
<reference evidence="2 3" key="1">
    <citation type="submission" date="2018-08" db="EMBL/GenBank/DDBJ databases">
        <title>A genome reference for cultivated species of the human gut microbiota.</title>
        <authorList>
            <person name="Zou Y."/>
            <person name="Xue W."/>
            <person name="Luo G."/>
        </authorList>
    </citation>
    <scope>NUCLEOTIDE SEQUENCE [LARGE SCALE GENOMIC DNA]</scope>
    <source>
        <strain evidence="2 3">AM23-23AC</strain>
    </source>
</reference>
<sequence length="295" mass="34911">MGRIITLLRNINYLMKHSLWEQREEDIVYLTNKILDDGIYEYGLTETRDCLKILSKTESLNMIKNSPRSFVRTGDGEIKLMLGMDQPFQRYEKEIDDILRKLLKEPREDIYVGINRGYFQALDNKSDDEKRYYRRMAYEWRKFYKENCNKKSVYIDAAFTSCDLEKNGTNEADIYYEEIKKIFENKKLAIVSGIGILEKLENDIFENAECVIKIDAPRINAWDEHTRIIQEINKKVPKNYVIIFILGMAGKAMIPQLTDQGYMCWDVGHLAKYYDENKKKTVFTKEERAKFFAPD</sequence>
<dbReference type="InterPro" id="IPR014869">
    <property type="entry name" value="GT-D"/>
</dbReference>
<dbReference type="AlphaFoldDB" id="A0A414QWF9"/>